<proteinExistence type="predicted"/>
<dbReference type="EMBL" id="JACVVK020000048">
    <property type="protein sequence ID" value="KAK7498828.1"/>
    <property type="molecule type" value="Genomic_DNA"/>
</dbReference>
<dbReference type="AlphaFoldDB" id="A0ABD0LI98"/>
<dbReference type="Proteomes" id="UP001519460">
    <property type="component" value="Unassembled WGS sequence"/>
</dbReference>
<keyword evidence="2" id="KW-1185">Reference proteome</keyword>
<comment type="caution">
    <text evidence="1">The sequence shown here is derived from an EMBL/GenBank/DDBJ whole genome shotgun (WGS) entry which is preliminary data.</text>
</comment>
<name>A0ABD0LI98_9CAEN</name>
<evidence type="ECO:0000313" key="2">
    <source>
        <dbReference type="Proteomes" id="UP001519460"/>
    </source>
</evidence>
<accession>A0ABD0LI98</accession>
<gene>
    <name evidence="1" type="ORF">BaRGS_00009920</name>
</gene>
<sequence length="110" mass="12162">MPPDSEVKSSSQMTIVSWCSSSAITLNSDRPCARSVELVMVTPSCSHQYKPMSSVVRLLLLEKRFSVSSAFVSPENGLKIASCKHSNKPACTIKFLPTSSKDKNVTRRRR</sequence>
<organism evidence="1 2">
    <name type="scientific">Batillaria attramentaria</name>
    <dbReference type="NCBI Taxonomy" id="370345"/>
    <lineage>
        <taxon>Eukaryota</taxon>
        <taxon>Metazoa</taxon>
        <taxon>Spiralia</taxon>
        <taxon>Lophotrochozoa</taxon>
        <taxon>Mollusca</taxon>
        <taxon>Gastropoda</taxon>
        <taxon>Caenogastropoda</taxon>
        <taxon>Sorbeoconcha</taxon>
        <taxon>Cerithioidea</taxon>
        <taxon>Batillariidae</taxon>
        <taxon>Batillaria</taxon>
    </lineage>
</organism>
<evidence type="ECO:0000313" key="1">
    <source>
        <dbReference type="EMBL" id="KAK7498828.1"/>
    </source>
</evidence>
<reference evidence="1 2" key="1">
    <citation type="journal article" date="2023" name="Sci. Data">
        <title>Genome assembly of the Korean intertidal mud-creeper Batillaria attramentaria.</title>
        <authorList>
            <person name="Patra A.K."/>
            <person name="Ho P.T."/>
            <person name="Jun S."/>
            <person name="Lee S.J."/>
            <person name="Kim Y."/>
            <person name="Won Y.J."/>
        </authorList>
    </citation>
    <scope>NUCLEOTIDE SEQUENCE [LARGE SCALE GENOMIC DNA]</scope>
    <source>
        <strain evidence="1">Wonlab-2016</strain>
    </source>
</reference>
<protein>
    <submittedName>
        <fullName evidence="1">Uncharacterized protein</fullName>
    </submittedName>
</protein>